<name>A0A3G8YKP7_9DEIO</name>
<protein>
    <submittedName>
        <fullName evidence="6">CHAT domain-containing protein</fullName>
    </submittedName>
</protein>
<dbReference type="SMART" id="SM00028">
    <property type="entry name" value="TPR"/>
    <property type="match status" value="8"/>
</dbReference>
<evidence type="ECO:0000256" key="1">
    <source>
        <dbReference type="ARBA" id="ARBA00022737"/>
    </source>
</evidence>
<keyword evidence="4" id="KW-0175">Coiled coil</keyword>
<organism evidence="6 7">
    <name type="scientific">Deinococcus psychrotolerans</name>
    <dbReference type="NCBI Taxonomy" id="2489213"/>
    <lineage>
        <taxon>Bacteria</taxon>
        <taxon>Thermotogati</taxon>
        <taxon>Deinococcota</taxon>
        <taxon>Deinococci</taxon>
        <taxon>Deinococcales</taxon>
        <taxon>Deinococcaceae</taxon>
        <taxon>Deinococcus</taxon>
    </lineage>
</organism>
<dbReference type="SUPFAM" id="SSF48452">
    <property type="entry name" value="TPR-like"/>
    <property type="match status" value="2"/>
</dbReference>
<evidence type="ECO:0000259" key="5">
    <source>
        <dbReference type="Pfam" id="PF12770"/>
    </source>
</evidence>
<feature type="coiled-coil region" evidence="4">
    <location>
        <begin position="530"/>
        <end position="586"/>
    </location>
</feature>
<proteinExistence type="predicted"/>
<dbReference type="RefSeq" id="WP_124875670.1">
    <property type="nucleotide sequence ID" value="NZ_CP034187.1"/>
</dbReference>
<dbReference type="InterPro" id="IPR011990">
    <property type="entry name" value="TPR-like_helical_dom_sf"/>
</dbReference>
<feature type="repeat" description="TPR" evidence="3">
    <location>
        <begin position="210"/>
        <end position="243"/>
    </location>
</feature>
<dbReference type="OrthoDB" id="9797911at2"/>
<dbReference type="PROSITE" id="PS50005">
    <property type="entry name" value="TPR"/>
    <property type="match status" value="5"/>
</dbReference>
<feature type="domain" description="CHAT" evidence="5">
    <location>
        <begin position="662"/>
        <end position="1025"/>
    </location>
</feature>
<keyword evidence="6" id="KW-0614">Plasmid</keyword>
<dbReference type="Pfam" id="PF12770">
    <property type="entry name" value="CHAT"/>
    <property type="match status" value="1"/>
</dbReference>
<dbReference type="Pfam" id="PF13424">
    <property type="entry name" value="TPR_12"/>
    <property type="match status" value="4"/>
</dbReference>
<dbReference type="Proteomes" id="UP000276417">
    <property type="component" value="Plasmid unnamed3"/>
</dbReference>
<dbReference type="AlphaFoldDB" id="A0A3G8YKP7"/>
<dbReference type="InterPro" id="IPR024983">
    <property type="entry name" value="CHAT_dom"/>
</dbReference>
<gene>
    <name evidence="6" type="ORF">EHF33_20290</name>
</gene>
<dbReference type="KEGG" id="dph:EHF33_20290"/>
<accession>A0A3G8YKP7</accession>
<dbReference type="InterPro" id="IPR019734">
    <property type="entry name" value="TPR_rpt"/>
</dbReference>
<sequence>MNRIDKELQRIARMDANEAQLTAFCRWHILNLKAAARDYKAQERILEALLRAEHDLRPPSVLLTITSKAIARQGVHLRRTADFAIILDNLGNVLSDLHRFDEALESHEEALKIKRQALPANHPDIADSLNNLGNVLSNLHRFDEALESHEEAFTIRRQALPANHQYTAGSLNNLGNVLSDLHRFDEAMERHEEAFTIRLQSLPANHPDIAGSLNNLGIVLSDLHRFDEAMERHEEALTINRQALPANHPGIANSLNNLGIVLSHLRRFEEAMDRYEEALTINRQALPANHPGIANSLNNIGNLLQELGFLEKAMERHEEALTLRRQVLPANHPDIAVSLYNIGNLLQELGFLEKAIERHEEALTLRCQVLPANHLDIADSLYNIGNTYQALAQPEKALSLYKQSLDIFRTVLFEDHHRIAVTLHVLARAYRALGYLKPGIRRAAEALGMLLRNEQFPLSSKQVWGKKHSVREIESVAGTLVLLLDLLTQLEDQLVADEVVTALLTYKGNADIEQGLASILQATALEGSGLRILLDQRQQLQSEMARLQYSTDNQDLARVADVSQQLQRIERQLETHTEGRRLAEELQLRMITADRIQSALQPNEALLNLFVLQGGIYAQVLHTDGRHHLHKYATENLETHVAGLRKILHSEKLMLDDMIVLEPLQELYTTLISPIAEVLGLNTGLERLVISGDSFLYSLPWDLLCTPDTSTPDPLLAHLKVRLIPTPRDLVRLHHLQSLHTPTSGSAVMFGVQSFELNDQAQLDSDLEASATEIDAESRGQLPLLEADVPYITTTDPGVSFATRSAVLTEGGNANLPMYANLQGTRKEIEQLSTLLAKHGREVVAHFSPEASEHTLLNIGIAPWVLHFSTHSDVWEAQQTQTLYHQTQRADPRYDPTHPFSRAVVLLDGYTRRNFKGVLRAWELGSLDLQGTELVTFSSCNSGLGDMTAGRGVVGLSQAAFLAGAQRTITTLWPVLDRTTPDWMENVYQGRLEGFSWQDAMQKEKQRMLKYEYPLQAWGPFVLNGLA</sequence>
<dbReference type="EMBL" id="CP034187">
    <property type="protein sequence ID" value="AZI45250.1"/>
    <property type="molecule type" value="Genomic_DNA"/>
</dbReference>
<dbReference type="Gene3D" id="1.25.40.10">
    <property type="entry name" value="Tetratricopeptide repeat domain"/>
    <property type="match status" value="3"/>
</dbReference>
<geneLocation type="plasmid" evidence="6 7">
    <name>unnamed3</name>
</geneLocation>
<keyword evidence="7" id="KW-1185">Reference proteome</keyword>
<dbReference type="PANTHER" id="PTHR45641">
    <property type="entry name" value="TETRATRICOPEPTIDE REPEAT PROTEIN (AFU_ORTHOLOGUE AFUA_6G03870)"/>
    <property type="match status" value="1"/>
</dbReference>
<evidence type="ECO:0000256" key="3">
    <source>
        <dbReference type="PROSITE-ProRule" id="PRU00339"/>
    </source>
</evidence>
<evidence type="ECO:0000313" key="7">
    <source>
        <dbReference type="Proteomes" id="UP000276417"/>
    </source>
</evidence>
<evidence type="ECO:0000256" key="4">
    <source>
        <dbReference type="SAM" id="Coils"/>
    </source>
</evidence>
<dbReference type="PRINTS" id="PR00381">
    <property type="entry name" value="KINESINLIGHT"/>
</dbReference>
<feature type="coiled-coil region" evidence="4">
    <location>
        <begin position="265"/>
        <end position="362"/>
    </location>
</feature>
<evidence type="ECO:0000256" key="2">
    <source>
        <dbReference type="ARBA" id="ARBA00022803"/>
    </source>
</evidence>
<feature type="repeat" description="TPR" evidence="3">
    <location>
        <begin position="252"/>
        <end position="285"/>
    </location>
</feature>
<feature type="repeat" description="TPR" evidence="3">
    <location>
        <begin position="378"/>
        <end position="411"/>
    </location>
</feature>
<reference evidence="6 7" key="1">
    <citation type="submission" date="2018-11" db="EMBL/GenBank/DDBJ databases">
        <title>Deinococcus shelandsis sp. nov., isolated from South Shetland Islands soil of Antarctica.</title>
        <authorList>
            <person name="Tian J."/>
        </authorList>
    </citation>
    <scope>NUCLEOTIDE SEQUENCE [LARGE SCALE GENOMIC DNA]</scope>
    <source>
        <strain evidence="6 7">S14-83T</strain>
        <plasmid evidence="6 7">unnamed3</plasmid>
    </source>
</reference>
<feature type="repeat" description="TPR" evidence="3">
    <location>
        <begin position="84"/>
        <end position="117"/>
    </location>
</feature>
<dbReference type="PANTHER" id="PTHR45641:SF19">
    <property type="entry name" value="NEPHROCYSTIN-3"/>
    <property type="match status" value="1"/>
</dbReference>
<keyword evidence="1" id="KW-0677">Repeat</keyword>
<evidence type="ECO:0000313" key="6">
    <source>
        <dbReference type="EMBL" id="AZI45250.1"/>
    </source>
</evidence>
<feature type="repeat" description="TPR" evidence="3">
    <location>
        <begin position="126"/>
        <end position="159"/>
    </location>
</feature>
<keyword evidence="2 3" id="KW-0802">TPR repeat</keyword>